<reference evidence="7" key="2">
    <citation type="submission" date="2015-01" db="EMBL/GenBank/DDBJ databases">
        <title>Evolutionary Origins and Diversification of the Mycorrhizal Mutualists.</title>
        <authorList>
            <consortium name="DOE Joint Genome Institute"/>
            <consortium name="Mycorrhizal Genomics Consortium"/>
            <person name="Kohler A."/>
            <person name="Kuo A."/>
            <person name="Nagy L.G."/>
            <person name="Floudas D."/>
            <person name="Copeland A."/>
            <person name="Barry K.W."/>
            <person name="Cichocki N."/>
            <person name="Veneault-Fourrey C."/>
            <person name="LaButti K."/>
            <person name="Lindquist E.A."/>
            <person name="Lipzen A."/>
            <person name="Lundell T."/>
            <person name="Morin E."/>
            <person name="Murat C."/>
            <person name="Riley R."/>
            <person name="Ohm R."/>
            <person name="Sun H."/>
            <person name="Tunlid A."/>
            <person name="Henrissat B."/>
            <person name="Grigoriev I.V."/>
            <person name="Hibbett D.S."/>
            <person name="Martin F."/>
        </authorList>
    </citation>
    <scope>NUCLEOTIDE SEQUENCE [LARGE SCALE GENOMIC DNA]</scope>
    <source>
        <strain evidence="7">F 1598</strain>
    </source>
</reference>
<evidence type="ECO:0000313" key="7">
    <source>
        <dbReference type="Proteomes" id="UP000054166"/>
    </source>
</evidence>
<dbReference type="InterPro" id="IPR011989">
    <property type="entry name" value="ARM-like"/>
</dbReference>
<protein>
    <submittedName>
        <fullName evidence="6">Uncharacterized protein</fullName>
    </submittedName>
</protein>
<feature type="coiled-coil region" evidence="1">
    <location>
        <begin position="2327"/>
        <end position="2354"/>
    </location>
</feature>
<evidence type="ECO:0000259" key="5">
    <source>
        <dbReference type="Pfam" id="PF23099"/>
    </source>
</evidence>
<accession>A0A0C3BKH6</accession>
<evidence type="ECO:0000259" key="4">
    <source>
        <dbReference type="Pfam" id="PF20416"/>
    </source>
</evidence>
<dbReference type="SUPFAM" id="SSF48371">
    <property type="entry name" value="ARM repeat"/>
    <property type="match status" value="3"/>
</dbReference>
<dbReference type="HOGENOM" id="CLU_000327_1_0_1"/>
<dbReference type="Pfam" id="PF20416">
    <property type="entry name" value="UTP20"/>
    <property type="match status" value="1"/>
</dbReference>
<dbReference type="GO" id="GO:0030686">
    <property type="term" value="C:90S preribosome"/>
    <property type="evidence" value="ECO:0007669"/>
    <property type="project" value="TreeGrafter"/>
</dbReference>
<proteinExistence type="predicted"/>
<keyword evidence="7" id="KW-1185">Reference proteome</keyword>
<reference evidence="6 7" key="1">
    <citation type="submission" date="2014-04" db="EMBL/GenBank/DDBJ databases">
        <authorList>
            <consortium name="DOE Joint Genome Institute"/>
            <person name="Kuo A."/>
            <person name="Tarkka M."/>
            <person name="Buscot F."/>
            <person name="Kohler A."/>
            <person name="Nagy L.G."/>
            <person name="Floudas D."/>
            <person name="Copeland A."/>
            <person name="Barry K.W."/>
            <person name="Cichocki N."/>
            <person name="Veneault-Fourrey C."/>
            <person name="LaButti K."/>
            <person name="Lindquist E.A."/>
            <person name="Lipzen A."/>
            <person name="Lundell T."/>
            <person name="Morin E."/>
            <person name="Murat C."/>
            <person name="Sun H."/>
            <person name="Tunlid A."/>
            <person name="Henrissat B."/>
            <person name="Grigoriev I.V."/>
            <person name="Hibbett D.S."/>
            <person name="Martin F."/>
            <person name="Nordberg H.P."/>
            <person name="Cantor M.N."/>
            <person name="Hua S.X."/>
        </authorList>
    </citation>
    <scope>NUCLEOTIDE SEQUENCE [LARGE SCALE GENOMIC DNA]</scope>
    <source>
        <strain evidence="6 7">F 1598</strain>
    </source>
</reference>
<feature type="domain" description="U3 small nucleolar RNA-associated protein 20 C-terminal" evidence="5">
    <location>
        <begin position="2400"/>
        <end position="2655"/>
    </location>
</feature>
<dbReference type="FunCoup" id="A0A0C3BKH6">
    <property type="interactions" value="574"/>
</dbReference>
<name>A0A0C3BKH6_PILCF</name>
<feature type="domain" description="U3 small nucleolar RNA-associated protein 20" evidence="4">
    <location>
        <begin position="1739"/>
        <end position="1961"/>
    </location>
</feature>
<dbReference type="PANTHER" id="PTHR17695">
    <property type="entry name" value="SMALL SUBUNIT PROCESSOME COMPONENT 20 HOMOLOG"/>
    <property type="match status" value="1"/>
</dbReference>
<dbReference type="OrthoDB" id="360653at2759"/>
<feature type="domain" description="U3 small nucleolar RNA-associated protein 20 N-terminal" evidence="3">
    <location>
        <begin position="917"/>
        <end position="1522"/>
    </location>
</feature>
<evidence type="ECO:0000256" key="1">
    <source>
        <dbReference type="SAM" id="Coils"/>
    </source>
</evidence>
<evidence type="ECO:0000259" key="3">
    <source>
        <dbReference type="Pfam" id="PF07539"/>
    </source>
</evidence>
<evidence type="ECO:0000256" key="2">
    <source>
        <dbReference type="SAM" id="MobiDB-lite"/>
    </source>
</evidence>
<gene>
    <name evidence="6" type="ORF">PILCRDRAFT_825062</name>
</gene>
<dbReference type="InParanoid" id="A0A0C3BKH6"/>
<dbReference type="InterPro" id="IPR057525">
    <property type="entry name" value="UTP20_C"/>
</dbReference>
<dbReference type="STRING" id="765440.A0A0C3BKH6"/>
<sequence>MDTEHNADDDMPRVKRFKHQSYQASLKDVHLPSALSLSQAQFDHEIADNESHFHASLDHWRQLNLSPAFLRFANKGDGLSASMPLLLHHCKEVVGLWVEAVEAGDDESLAALLDLLQKLIYDLRTTLLPSYNELLMQLLALLRRSIPTQALTALLATLSALFKYLLITSTNNTDVAQVADQNVGHDGDDDLLKATWKQILRSLPRCNVEVQRAVGELWGVGVLRRVRGKERERTVGFLIEGEGDGMQGKGVQDFCAWCVVSACKSVSQTLHTSTTSIIGSLLTYHLSSTHPAADSSQTHTLIRRVLTALIHHCKSRDEFTAIGDLIVERFCAVGGRFGADGLVEDEVRTGGARIADDDETIRIQGSGKERALVSGEVGLVRRVLEVVSVPCSVRQGSRMSQKQLSALASELPAILLKLQDTRMQPPPDAQSLVSALLRCIAALLTAGDMALWLGPGRKILVQSWDTLDLDFATRLHGALAEKELGWGGWKAVGLQGVLKVTGTASGVGLVDRTVRLLAALVRDGRITAGDVDAVWRDKIAKWAGGRLSCWEGGEESEVEELTDILSLAPFIPSLHTHLIKIISRTLETSQSRAEVEMEYTATHANVTWVLGSCIHALAKTMTTGSPAQVKEICEEFELAGWVEKVVGKWAWSGWVLSGLVGVVKASSIDKELLPLSTLYPVLQDSLLSHSRSVRLSTLRLLASSTIGSSPGEREVVKRCLQGEEVPLDVQGVRERVLRIGRVGQVVRDGDERGADICARWLVAQLKVNLRPLWSPAAEALASLSQRFRDLSWGLIFSELRAVCRIQGVDRSTPSWMVGPSAEAENMDDEIDEEERTWRDPGAHKLRSAVGKWMREDHQRQEIIRNQKSKEHLDHNSYESQLLMTLGESSSLAEKHNRDLVPFFLSFAGPESSSKLPRFKLNAWLTLFSKFTNPKALHSTDVLHSLYLSLLSHPDRSLQRLSLTCLLAYKSAHLAPHEDRLTALLDDTRWREELTALDMDKFQPQDRPELVGVIIRLLFGMMLEKRGRSRGVDRRAAILGTLGGCTDQELELLVDLMLRPMESDSSARREGEFVLRPVPAIISDKQQVGYLTLLGDVLKNLGPRLIACWPALLGTTIDLLGHSQSHIDSAQQQTVGVEAPEDEADMEELDDVDELGSSSKITRSVRQLGLKRFADFFRNSGAFDFAPYMRESFRAFISPRLPTLDRENTQAPSALLEIVYAWTLERDHVRFLVDFDSRTLSQVYACLVATNVKPAVISRIFDIVDRILAFPTDEFMTEHVIKPHASLLLTNLALLVERTQGVAVVSSPLGQRQIGILSEIAQYLTDATQAATLLGLFSPLLRKPSRLVAEKVKVNLLKITSNLLSLIPDLSDRRTPVFTKTYDLLARLFQSLRSSQARVALVTAFRRLAQLNPSLEPLAELLGSLNAYSARRIDEPDFDCRLEAFAVLNETLYISLSKEDWLAVLYNMLSFIQDANELAVRTNASYTLKRFVDLVASSTGPEYEAQFVRMLYPGLKNGLRSKNELVRAEVLGVIAYAVTKCDRIDFLREMQVLLAGGDEEANFFNNIHHVQIHRRTRALRRLGDQCAEHRLRSTTLADIFVPLVSNYIVTAASLDHHLVNEAIITTGRMAKQLAWGAYYALVQRYLKLSRDRDESERVYVRTLVAVLENFHFPMEEIVPPQVLEIADVDADAEEDDGEPDDPSSNNVTSPPALLIDMGKIADAVNLRLLPNLLHHLEKRDVTEDSLRIPISIGIVKVAKHLPEATREPQIARLLTILSQILRSKSQETRDLTRDTLCRIAVILGSSYIPIMMREMRGALLRGPQLHVLAYVAHALLAYVTTTEHVESFQALDGCVSDVAHVSAEVVFGESGKDVQSEDFKTKMREVRSSSAKGLDSFAIMAKYITPSNISGLLYPLRSIMQETQSVKTIQLVDEVLRRVASGLNSNKHLAPAELLVLCHTLISQNARFLKDAASSRKRKGALKGDAIVQIKRQVTVETDHYGNNSFRFVVFGLDLFNTAFRRSRFDFKDAAIMARLEPMVPVIGNTLYSNNAMVITSGMKAAASIVKAPLKSLDKSLPVFIRQIIDIVKQTGNTESDTVQTAFKSLATILRDCPAAQVKEKDLVYLLDLLSPDLEDPVRQASVFSMLRAIVSRKFVVHEIYDLMDKVSEIMVTNQSNQVQELCRSVLLQFLLDYPQGKGRLRNQMTFLAKNLSYVYESGRKSVMELLGAIVFKFEIGVVREYADLLFVGLVMVIANDDSAKCREMAAESIKNLISRLDDDHRRIIMSHLHSWASQHSQPQLARVSSQVYGLIIDILQHDSLSYVANMLEDVNAALERSKRELDSITAEAGSAEVDLEWQVPYHALVVISKVLRVFPNLTAQPDEVDWDIIVGHLLFPHAWVRMASCRLLGLLFTAVPIAAPRLDLLATSPFSWSGMREVAQKLCSQLKSEHLDAPLGLQVVKNILYIGKCFYAVPVSSTDDGGEGANDMDSDDGNDGDAQERNPLPWLFSKLSYQVRSAHIGRRNRSSSTNNWSHQPLSILRWFAAMASYMDPSRLEDFLVHILSPVYRIIEDDTIRDAHMDELKTLAVELQDLLQSKVGTIKFANAYSRIRQSVLSVRRDRRTARVMQATTNPEASAKRKLQRNSIKKDSRKRKNAAFADNKGRIKRRREE</sequence>
<dbReference type="InterPro" id="IPR011430">
    <property type="entry name" value="UTP20_N"/>
</dbReference>
<dbReference type="Pfam" id="PF23099">
    <property type="entry name" value="UTP20_C"/>
    <property type="match status" value="1"/>
</dbReference>
<keyword evidence="1" id="KW-0175">Coiled coil</keyword>
<dbReference type="Proteomes" id="UP000054166">
    <property type="component" value="Unassembled WGS sequence"/>
</dbReference>
<dbReference type="InterPro" id="IPR046523">
    <property type="entry name" value="UTP20_dom"/>
</dbReference>
<dbReference type="Gene3D" id="1.25.10.10">
    <property type="entry name" value="Leucine-rich Repeat Variant"/>
    <property type="match status" value="2"/>
</dbReference>
<dbReference type="EMBL" id="KN833021">
    <property type="protein sequence ID" value="KIM77842.1"/>
    <property type="molecule type" value="Genomic_DNA"/>
</dbReference>
<dbReference type="InterPro" id="IPR052575">
    <property type="entry name" value="SSU_processome_comp_20"/>
</dbReference>
<organism evidence="6 7">
    <name type="scientific">Piloderma croceum (strain F 1598)</name>
    <dbReference type="NCBI Taxonomy" id="765440"/>
    <lineage>
        <taxon>Eukaryota</taxon>
        <taxon>Fungi</taxon>
        <taxon>Dikarya</taxon>
        <taxon>Basidiomycota</taxon>
        <taxon>Agaricomycotina</taxon>
        <taxon>Agaricomycetes</taxon>
        <taxon>Agaricomycetidae</taxon>
        <taxon>Atheliales</taxon>
        <taxon>Atheliaceae</taxon>
        <taxon>Piloderma</taxon>
    </lineage>
</organism>
<dbReference type="GO" id="GO:0032040">
    <property type="term" value="C:small-subunit processome"/>
    <property type="evidence" value="ECO:0007669"/>
    <property type="project" value="TreeGrafter"/>
</dbReference>
<dbReference type="Pfam" id="PF07539">
    <property type="entry name" value="UTP20_N"/>
    <property type="match status" value="1"/>
</dbReference>
<dbReference type="InterPro" id="IPR016024">
    <property type="entry name" value="ARM-type_fold"/>
</dbReference>
<feature type="region of interest" description="Disordered" evidence="2">
    <location>
        <begin position="2621"/>
        <end position="2671"/>
    </location>
</feature>
<dbReference type="PANTHER" id="PTHR17695:SF11">
    <property type="entry name" value="SMALL SUBUNIT PROCESSOME COMPONENT 20 HOMOLOG"/>
    <property type="match status" value="1"/>
</dbReference>
<evidence type="ECO:0000313" key="6">
    <source>
        <dbReference type="EMBL" id="KIM77842.1"/>
    </source>
</evidence>